<dbReference type="Gene3D" id="3.40.50.720">
    <property type="entry name" value="NAD(P)-binding Rossmann-like Domain"/>
    <property type="match status" value="1"/>
</dbReference>
<dbReference type="InterPro" id="IPR013149">
    <property type="entry name" value="ADH-like_C"/>
</dbReference>
<evidence type="ECO:0000256" key="5">
    <source>
        <dbReference type="ARBA" id="ARBA00023002"/>
    </source>
</evidence>
<dbReference type="InterPro" id="IPR013154">
    <property type="entry name" value="ADH-like_N"/>
</dbReference>
<comment type="cofactor">
    <cofactor evidence="1 7">
        <name>Zn(2+)</name>
        <dbReference type="ChEBI" id="CHEBI:29105"/>
    </cofactor>
</comment>
<dbReference type="GeneID" id="36555912"/>
<dbReference type="Proteomes" id="UP000234275">
    <property type="component" value="Unassembled WGS sequence"/>
</dbReference>
<dbReference type="SMART" id="SM00829">
    <property type="entry name" value="PKS_ER"/>
    <property type="match status" value="1"/>
</dbReference>
<dbReference type="SUPFAM" id="SSF50129">
    <property type="entry name" value="GroES-like"/>
    <property type="match status" value="1"/>
</dbReference>
<dbReference type="OrthoDB" id="1560166at2759"/>
<evidence type="ECO:0000259" key="8">
    <source>
        <dbReference type="SMART" id="SM00829"/>
    </source>
</evidence>
<evidence type="ECO:0000313" key="9">
    <source>
        <dbReference type="EMBL" id="PLB54584.1"/>
    </source>
</evidence>
<evidence type="ECO:0000256" key="7">
    <source>
        <dbReference type="RuleBase" id="RU361277"/>
    </source>
</evidence>
<dbReference type="InterPro" id="IPR011032">
    <property type="entry name" value="GroES-like_sf"/>
</dbReference>
<dbReference type="Gene3D" id="3.90.180.10">
    <property type="entry name" value="Medium-chain alcohol dehydrogenases, catalytic domain"/>
    <property type="match status" value="1"/>
</dbReference>
<reference evidence="9 10" key="1">
    <citation type="submission" date="2016-12" db="EMBL/GenBank/DDBJ databases">
        <title>The genomes of Aspergillus section Nigri reveals drivers in fungal speciation.</title>
        <authorList>
            <consortium name="DOE Joint Genome Institute"/>
            <person name="Vesth T.C."/>
            <person name="Nybo J."/>
            <person name="Theobald S."/>
            <person name="Brandl J."/>
            <person name="Frisvad J.C."/>
            <person name="Nielsen K.F."/>
            <person name="Lyhne E.K."/>
            <person name="Kogle M.E."/>
            <person name="Kuo A."/>
            <person name="Riley R."/>
            <person name="Clum A."/>
            <person name="Nolan M."/>
            <person name="Lipzen A."/>
            <person name="Salamov A."/>
            <person name="Henrissat B."/>
            <person name="Wiebenga A."/>
            <person name="De Vries R.P."/>
            <person name="Grigoriev I.V."/>
            <person name="Mortensen U.H."/>
            <person name="Andersen M.R."/>
            <person name="Baker S.E."/>
        </authorList>
    </citation>
    <scope>NUCLEOTIDE SEQUENCE [LARGE SCALE GENOMIC DNA]</scope>
    <source>
        <strain evidence="9 10">IBT 23096</strain>
    </source>
</reference>
<dbReference type="GO" id="GO:0004022">
    <property type="term" value="F:alcohol dehydrogenase (NAD+) activity"/>
    <property type="evidence" value="ECO:0007669"/>
    <property type="project" value="UniProtKB-ARBA"/>
</dbReference>
<sequence>MSLPQTYKHAIFKSLGAPLVIEEVPLTPPGPNEILVKVEACGVCFSDMFVQNNIMGAGFPLVPGHEIVGRVAAVGASVSGWTAGDRIGGAWHGGHDGTCKACRKGMFQMCDEAVVNGETKNGGYGEYCLINQEAAVRVPKHLPAAKYAPILCAGVSVFNSLRQMKVPVGETVAVQGLGGLGHLAIQYASKLGYRVVAISRDGSKEKFVRELGAHEYIDSSKEDAGTALKRLGGATLVVSTAPTADVMTPLLKGLGMLGKLLILSVPGEVSIDTAVMLKYALSVQIWPAGHATDTEEAIAFTELHNIDCMVEEFPLEKANDAFDAMMKGTVRFRAVITME</sequence>
<dbReference type="SUPFAM" id="SSF51735">
    <property type="entry name" value="NAD(P)-binding Rossmann-fold domains"/>
    <property type="match status" value="1"/>
</dbReference>
<accession>A0A2I2GNY3</accession>
<dbReference type="GO" id="GO:0005737">
    <property type="term" value="C:cytoplasm"/>
    <property type="evidence" value="ECO:0007669"/>
    <property type="project" value="TreeGrafter"/>
</dbReference>
<keyword evidence="4 7" id="KW-0862">Zinc</keyword>
<name>A0A2I2GNY3_9EURO</name>
<dbReference type="EMBL" id="MSFO01000001">
    <property type="protein sequence ID" value="PLB54584.1"/>
    <property type="molecule type" value="Genomic_DNA"/>
</dbReference>
<evidence type="ECO:0000256" key="6">
    <source>
        <dbReference type="ARBA" id="ARBA00023027"/>
    </source>
</evidence>
<evidence type="ECO:0000256" key="2">
    <source>
        <dbReference type="ARBA" id="ARBA00008072"/>
    </source>
</evidence>
<keyword evidence="5" id="KW-0560">Oxidoreductase</keyword>
<dbReference type="GO" id="GO:0008270">
    <property type="term" value="F:zinc ion binding"/>
    <property type="evidence" value="ECO:0007669"/>
    <property type="project" value="InterPro"/>
</dbReference>
<dbReference type="InterPro" id="IPR002328">
    <property type="entry name" value="ADH_Zn_CS"/>
</dbReference>
<evidence type="ECO:0000313" key="10">
    <source>
        <dbReference type="Proteomes" id="UP000234275"/>
    </source>
</evidence>
<dbReference type="InterPro" id="IPR020843">
    <property type="entry name" value="ER"/>
</dbReference>
<dbReference type="PANTHER" id="PTHR42940:SF7">
    <property type="entry name" value="ALCOHOL DEHYDROGENASE-LIKE N-TERMINAL DOMAIN-CONTAINING PROTEIN"/>
    <property type="match status" value="1"/>
</dbReference>
<comment type="similarity">
    <text evidence="2 7">Belongs to the zinc-containing alcohol dehydrogenase family.</text>
</comment>
<dbReference type="AlphaFoldDB" id="A0A2I2GNY3"/>
<dbReference type="PANTHER" id="PTHR42940">
    <property type="entry name" value="ALCOHOL DEHYDROGENASE 1-RELATED"/>
    <property type="match status" value="1"/>
</dbReference>
<dbReference type="FunFam" id="3.40.50.720:FF:000039">
    <property type="entry name" value="Alcohol dehydrogenase AdhP"/>
    <property type="match status" value="1"/>
</dbReference>
<dbReference type="Pfam" id="PF00107">
    <property type="entry name" value="ADH_zinc_N"/>
    <property type="match status" value="1"/>
</dbReference>
<feature type="domain" description="Enoyl reductase (ER)" evidence="8">
    <location>
        <begin position="16"/>
        <end position="336"/>
    </location>
</feature>
<dbReference type="RefSeq" id="XP_024709886.1">
    <property type="nucleotide sequence ID" value="XM_024848213.1"/>
</dbReference>
<keyword evidence="6" id="KW-0520">NAD</keyword>
<dbReference type="PROSITE" id="PS00059">
    <property type="entry name" value="ADH_ZINC"/>
    <property type="match status" value="1"/>
</dbReference>
<keyword evidence="10" id="KW-1185">Reference proteome</keyword>
<organism evidence="9 10">
    <name type="scientific">Aspergillus steynii IBT 23096</name>
    <dbReference type="NCBI Taxonomy" id="1392250"/>
    <lineage>
        <taxon>Eukaryota</taxon>
        <taxon>Fungi</taxon>
        <taxon>Dikarya</taxon>
        <taxon>Ascomycota</taxon>
        <taxon>Pezizomycotina</taxon>
        <taxon>Eurotiomycetes</taxon>
        <taxon>Eurotiomycetidae</taxon>
        <taxon>Eurotiales</taxon>
        <taxon>Aspergillaceae</taxon>
        <taxon>Aspergillus</taxon>
        <taxon>Aspergillus subgen. Circumdati</taxon>
    </lineage>
</organism>
<dbReference type="STRING" id="1392250.A0A2I2GNY3"/>
<protein>
    <submittedName>
        <fullName evidence="9">Alcohol dehydrogenase</fullName>
    </submittedName>
</protein>
<evidence type="ECO:0000256" key="3">
    <source>
        <dbReference type="ARBA" id="ARBA00022723"/>
    </source>
</evidence>
<evidence type="ECO:0000256" key="1">
    <source>
        <dbReference type="ARBA" id="ARBA00001947"/>
    </source>
</evidence>
<proteinExistence type="inferred from homology"/>
<keyword evidence="3 7" id="KW-0479">Metal-binding</keyword>
<evidence type="ECO:0000256" key="4">
    <source>
        <dbReference type="ARBA" id="ARBA00022833"/>
    </source>
</evidence>
<dbReference type="InterPro" id="IPR036291">
    <property type="entry name" value="NAD(P)-bd_dom_sf"/>
</dbReference>
<comment type="caution">
    <text evidence="9">The sequence shown here is derived from an EMBL/GenBank/DDBJ whole genome shotgun (WGS) entry which is preliminary data.</text>
</comment>
<dbReference type="Pfam" id="PF08240">
    <property type="entry name" value="ADH_N"/>
    <property type="match status" value="1"/>
</dbReference>
<dbReference type="VEuPathDB" id="FungiDB:P170DRAFT_432217"/>
<gene>
    <name evidence="9" type="ORF">P170DRAFT_432217</name>
</gene>